<dbReference type="InterPro" id="IPR052188">
    <property type="entry name" value="Ni-pincer_cofactor_biosynth"/>
</dbReference>
<keyword evidence="2" id="KW-1185">Reference proteome</keyword>
<dbReference type="InterPro" id="IPR014729">
    <property type="entry name" value="Rossmann-like_a/b/a_fold"/>
</dbReference>
<dbReference type="RefSeq" id="WP_136965596.1">
    <property type="nucleotide sequence ID" value="NZ_JARZHI010000006.1"/>
</dbReference>
<evidence type="ECO:0000313" key="2">
    <source>
        <dbReference type="Proteomes" id="UP001160301"/>
    </source>
</evidence>
<organism evidence="1 2">
    <name type="scientific">Polyangium sorediatum</name>
    <dbReference type="NCBI Taxonomy" id="889274"/>
    <lineage>
        <taxon>Bacteria</taxon>
        <taxon>Pseudomonadati</taxon>
        <taxon>Myxococcota</taxon>
        <taxon>Polyangia</taxon>
        <taxon>Polyangiales</taxon>
        <taxon>Polyangiaceae</taxon>
        <taxon>Polyangium</taxon>
    </lineage>
</organism>
<dbReference type="Proteomes" id="UP001160301">
    <property type="component" value="Unassembled WGS sequence"/>
</dbReference>
<dbReference type="PANTHER" id="PTHR43169:SF2">
    <property type="entry name" value="NAD_GMP SYNTHASE DOMAIN-CONTAINING PROTEIN"/>
    <property type="match status" value="1"/>
</dbReference>
<dbReference type="Gene3D" id="3.40.50.620">
    <property type="entry name" value="HUPs"/>
    <property type="match status" value="1"/>
</dbReference>
<gene>
    <name evidence="1" type="primary">larE</name>
    <name evidence="1" type="ORF">QHF89_10235</name>
</gene>
<comment type="caution">
    <text evidence="1">The sequence shown here is derived from an EMBL/GenBank/DDBJ whole genome shotgun (WGS) entry which is preliminary data.</text>
</comment>
<dbReference type="PANTHER" id="PTHR43169">
    <property type="entry name" value="EXSB FAMILY PROTEIN"/>
    <property type="match status" value="1"/>
</dbReference>
<dbReference type="InterPro" id="IPR005232">
    <property type="entry name" value="LarE"/>
</dbReference>
<dbReference type="CDD" id="cd01990">
    <property type="entry name" value="LarE-like"/>
    <property type="match status" value="1"/>
</dbReference>
<keyword evidence="1" id="KW-0808">Transferase</keyword>
<dbReference type="EMBL" id="JARZHI010000006">
    <property type="protein sequence ID" value="MDI1429878.1"/>
    <property type="molecule type" value="Genomic_DNA"/>
</dbReference>
<dbReference type="GO" id="GO:0016740">
    <property type="term" value="F:transferase activity"/>
    <property type="evidence" value="ECO:0007669"/>
    <property type="project" value="UniProtKB-KW"/>
</dbReference>
<dbReference type="NCBIfam" id="TIGR00268">
    <property type="entry name" value="ATP-dependent sacrificial sulfur transferase LarE"/>
    <property type="match status" value="1"/>
</dbReference>
<proteinExistence type="predicted"/>
<protein>
    <submittedName>
        <fullName evidence="1">ATP-dependent sacrificial sulfur transferase LarE</fullName>
    </submittedName>
</protein>
<sequence>MALDPAIEEKLARLRERLVELDSVLVCYSGGVDSAFVLAAAHAALGPRAIGMTAVSPSLAPGEHEDAVAVAAAIGADHRLVASNEIEDAGYVANNPDRCFHCKSELYRIAAQKRVEWGLAAILNGTNVDDLGDYRPGLEAARLAEVVSPLVELGFTKADVRAGASALGLPIWDKPAAACLSSRIPYGTSVTRERLAQIGGFEGALKRLGFRQVRVRYHGELARIELALAELGRAAEPEMRDAIVAAGKQHGFKYVTLDLAGYRVGSHNEVLVGKSLRIVS</sequence>
<dbReference type="SUPFAM" id="SSF52402">
    <property type="entry name" value="Adenine nucleotide alpha hydrolases-like"/>
    <property type="match status" value="1"/>
</dbReference>
<name>A0ABT6NNH8_9BACT</name>
<dbReference type="PIRSF" id="PIRSF006661">
    <property type="entry name" value="PP-lp_UCP006661"/>
    <property type="match status" value="1"/>
</dbReference>
<reference evidence="1 2" key="1">
    <citation type="submission" date="2023-04" db="EMBL/GenBank/DDBJ databases">
        <title>The genome sequence of Polyangium sorediatum DSM14670.</title>
        <authorList>
            <person name="Zhang X."/>
        </authorList>
    </citation>
    <scope>NUCLEOTIDE SEQUENCE [LARGE SCALE GENOMIC DNA]</scope>
    <source>
        <strain evidence="1 2">DSM 14670</strain>
    </source>
</reference>
<accession>A0ABT6NNH8</accession>
<evidence type="ECO:0000313" key="1">
    <source>
        <dbReference type="EMBL" id="MDI1429878.1"/>
    </source>
</evidence>